<dbReference type="InterPro" id="IPR010496">
    <property type="entry name" value="AL/BT2_dom"/>
</dbReference>
<feature type="chain" id="PRO_5022160951" description="3-keto-alpha-glucoside-1,2-lyase/3-keto-2-hydroxy-glucal hydratase domain-containing protein" evidence="1">
    <location>
        <begin position="32"/>
        <end position="245"/>
    </location>
</feature>
<feature type="domain" description="3-keto-alpha-glucoside-1,2-lyase/3-keto-2-hydroxy-glucal hydratase" evidence="2">
    <location>
        <begin position="49"/>
        <end position="243"/>
    </location>
</feature>
<protein>
    <recommendedName>
        <fullName evidence="2">3-keto-alpha-glucoside-1,2-lyase/3-keto-2-hydroxy-glucal hydratase domain-containing protein</fullName>
    </recommendedName>
</protein>
<proteinExistence type="predicted"/>
<sequence>MPMPYLHANNMKTFLLSLLGMTLAATSALQAQFPVPAENEDAGFKQILTQQTLDQWSGDADYWRFEDGVLIGEVTEDKLLEENTFYIWDKEVEDFEFKVEYRVSDEGNSGINYRSETVDGVKYALRGYQADLDGANRWSGQLYEERGREFLAVRGQITHVRKDDTPREIGSVGEEDELAGVVRDGWNEYHLIARGNTLIHMLNGQVMAVVIDDGEQRAMKGLLGVQIHQGPPMKVEFRNMRFKEF</sequence>
<accession>A0A521BNE0</accession>
<reference evidence="3 4" key="1">
    <citation type="submission" date="2017-05" db="EMBL/GenBank/DDBJ databases">
        <authorList>
            <person name="Varghese N."/>
            <person name="Submissions S."/>
        </authorList>
    </citation>
    <scope>NUCLEOTIDE SEQUENCE [LARGE SCALE GENOMIC DNA]</scope>
    <source>
        <strain evidence="3 4">DSM 21194</strain>
    </source>
</reference>
<name>A0A521BNE0_9BACT</name>
<dbReference type="Gene3D" id="2.60.120.560">
    <property type="entry name" value="Exo-inulinase, domain 1"/>
    <property type="match status" value="1"/>
</dbReference>
<dbReference type="GO" id="GO:0016787">
    <property type="term" value="F:hydrolase activity"/>
    <property type="evidence" value="ECO:0007669"/>
    <property type="project" value="InterPro"/>
</dbReference>
<dbReference type="Proteomes" id="UP000317593">
    <property type="component" value="Unassembled WGS sequence"/>
</dbReference>
<feature type="signal peptide" evidence="1">
    <location>
        <begin position="1"/>
        <end position="31"/>
    </location>
</feature>
<organism evidence="3 4">
    <name type="scientific">Fodinibius sediminis</name>
    <dbReference type="NCBI Taxonomy" id="1214077"/>
    <lineage>
        <taxon>Bacteria</taxon>
        <taxon>Pseudomonadati</taxon>
        <taxon>Balneolota</taxon>
        <taxon>Balneolia</taxon>
        <taxon>Balneolales</taxon>
        <taxon>Balneolaceae</taxon>
        <taxon>Fodinibius</taxon>
    </lineage>
</organism>
<dbReference type="EMBL" id="FXTH01000003">
    <property type="protein sequence ID" value="SMO48609.1"/>
    <property type="molecule type" value="Genomic_DNA"/>
</dbReference>
<gene>
    <name evidence="3" type="ORF">SAMN06265218_103238</name>
</gene>
<keyword evidence="4" id="KW-1185">Reference proteome</keyword>
<dbReference type="Pfam" id="PF06439">
    <property type="entry name" value="3keto-disac_hyd"/>
    <property type="match status" value="1"/>
</dbReference>
<keyword evidence="1" id="KW-0732">Signal</keyword>
<evidence type="ECO:0000256" key="1">
    <source>
        <dbReference type="SAM" id="SignalP"/>
    </source>
</evidence>
<evidence type="ECO:0000313" key="4">
    <source>
        <dbReference type="Proteomes" id="UP000317593"/>
    </source>
</evidence>
<evidence type="ECO:0000313" key="3">
    <source>
        <dbReference type="EMBL" id="SMO48609.1"/>
    </source>
</evidence>
<evidence type="ECO:0000259" key="2">
    <source>
        <dbReference type="Pfam" id="PF06439"/>
    </source>
</evidence>
<dbReference type="AlphaFoldDB" id="A0A521BNE0"/>